<accession>A0A4Z0WHB6</accession>
<evidence type="ECO:0000256" key="9">
    <source>
        <dbReference type="ARBA" id="ARBA00023326"/>
    </source>
</evidence>
<dbReference type="PANTHER" id="PTHR31352:SF1">
    <property type="entry name" value="BETA-AMYLASE 3, CHLOROPLASTIC"/>
    <property type="match status" value="1"/>
</dbReference>
<protein>
    <recommendedName>
        <fullName evidence="3 13">Beta-amylase</fullName>
        <ecNumber evidence="3 13">3.2.1.2</ecNumber>
    </recommendedName>
</protein>
<feature type="binding site" evidence="11">
    <location>
        <position position="467"/>
    </location>
    <ligand>
        <name>substrate</name>
    </ligand>
</feature>
<evidence type="ECO:0000256" key="4">
    <source>
        <dbReference type="ARBA" id="ARBA00022723"/>
    </source>
</evidence>
<evidence type="ECO:0000256" key="15">
    <source>
        <dbReference type="SAM" id="SignalP"/>
    </source>
</evidence>
<feature type="active site" description="Proton donor" evidence="10">
    <location>
        <position position="213"/>
    </location>
</feature>
<evidence type="ECO:0000256" key="10">
    <source>
        <dbReference type="PIRSR" id="PIRSR600125-1"/>
    </source>
</evidence>
<feature type="binding site" evidence="11">
    <location>
        <position position="398"/>
    </location>
    <ligand>
        <name>substrate</name>
    </ligand>
</feature>
<feature type="binding site" evidence="11">
    <location>
        <position position="335"/>
    </location>
    <ligand>
        <name>substrate</name>
    </ligand>
</feature>
<dbReference type="InterPro" id="IPR018238">
    <property type="entry name" value="Glyco_hydro_14_CS"/>
</dbReference>
<evidence type="ECO:0000256" key="14">
    <source>
        <dbReference type="SAM" id="MobiDB-lite"/>
    </source>
</evidence>
<feature type="binding site" evidence="11">
    <location>
        <position position="63"/>
    </location>
    <ligand>
        <name>substrate</name>
    </ligand>
</feature>
<keyword evidence="4 12" id="KW-0479">Metal-binding</keyword>
<evidence type="ECO:0000256" key="5">
    <source>
        <dbReference type="ARBA" id="ARBA00022729"/>
    </source>
</evidence>
<dbReference type="PRINTS" id="PR00841">
    <property type="entry name" value="GLHYDLASE14A"/>
</dbReference>
<dbReference type="CDD" id="cd05810">
    <property type="entry name" value="CBM20_alpha_MTH"/>
    <property type="match status" value="1"/>
</dbReference>
<evidence type="ECO:0000256" key="13">
    <source>
        <dbReference type="RuleBase" id="RU000509"/>
    </source>
</evidence>
<evidence type="ECO:0000256" key="2">
    <source>
        <dbReference type="ARBA" id="ARBA00005652"/>
    </source>
</evidence>
<dbReference type="EC" id="3.2.1.2" evidence="3 13"/>
<dbReference type="SMART" id="SM01065">
    <property type="entry name" value="CBM_2"/>
    <property type="match status" value="1"/>
</dbReference>
<dbReference type="InterPro" id="IPR001554">
    <property type="entry name" value="Glyco_hydro_14"/>
</dbReference>
<dbReference type="GO" id="GO:2001070">
    <property type="term" value="F:starch binding"/>
    <property type="evidence" value="ECO:0007669"/>
    <property type="project" value="InterPro"/>
</dbReference>
<dbReference type="PROSITE" id="PS51166">
    <property type="entry name" value="CBM20"/>
    <property type="match status" value="1"/>
</dbReference>
<evidence type="ECO:0000256" key="7">
    <source>
        <dbReference type="ARBA" id="ARBA00023277"/>
    </source>
</evidence>
<evidence type="ECO:0000256" key="8">
    <source>
        <dbReference type="ARBA" id="ARBA00023295"/>
    </source>
</evidence>
<feature type="compositionally biased region" description="Polar residues" evidence="14">
    <location>
        <begin position="574"/>
        <end position="583"/>
    </location>
</feature>
<feature type="binding site" evidence="11">
    <location>
        <position position="340"/>
    </location>
    <ligand>
        <name>substrate</name>
    </ligand>
</feature>
<feature type="binding site" evidence="11">
    <location>
        <begin position="436"/>
        <end position="437"/>
    </location>
    <ligand>
        <name>substrate</name>
    </ligand>
</feature>
<dbReference type="EMBL" id="SRMF01000001">
    <property type="protein sequence ID" value="TGG95166.1"/>
    <property type="molecule type" value="Genomic_DNA"/>
</dbReference>
<dbReference type="Pfam" id="PF00686">
    <property type="entry name" value="CBM_20"/>
    <property type="match status" value="1"/>
</dbReference>
<dbReference type="PROSITE" id="PS00506">
    <property type="entry name" value="BETA_AMYLASE_1"/>
    <property type="match status" value="1"/>
</dbReference>
<proteinExistence type="inferred from homology"/>
<keyword evidence="7 13" id="KW-0119">Carbohydrate metabolism</keyword>
<evidence type="ECO:0000256" key="11">
    <source>
        <dbReference type="PIRSR" id="PIRSR600125-2"/>
    </source>
</evidence>
<keyword evidence="5 15" id="KW-0732">Signal</keyword>
<organism evidence="17 18">
    <name type="scientific">Natronospirillum operosum</name>
    <dbReference type="NCBI Taxonomy" id="2759953"/>
    <lineage>
        <taxon>Bacteria</taxon>
        <taxon>Pseudomonadati</taxon>
        <taxon>Pseudomonadota</taxon>
        <taxon>Gammaproteobacteria</taxon>
        <taxon>Oceanospirillales</taxon>
        <taxon>Natronospirillaceae</taxon>
        <taxon>Natronospirillum</taxon>
    </lineage>
</organism>
<keyword evidence="6 13" id="KW-0378">Hydrolase</keyword>
<comment type="caution">
    <text evidence="17">The sequence shown here is derived from an EMBL/GenBank/DDBJ whole genome shotgun (WGS) entry which is preliminary data.</text>
</comment>
<keyword evidence="8 13" id="KW-0326">Glycosidase</keyword>
<comment type="similarity">
    <text evidence="2 13">Belongs to the glycosyl hydrolase 14 family.</text>
</comment>
<feature type="signal peptide" evidence="15">
    <location>
        <begin position="1"/>
        <end position="22"/>
    </location>
</feature>
<feature type="domain" description="CBM20" evidence="16">
    <location>
        <begin position="491"/>
        <end position="596"/>
    </location>
</feature>
<evidence type="ECO:0000256" key="1">
    <source>
        <dbReference type="ARBA" id="ARBA00000546"/>
    </source>
</evidence>
<comment type="catalytic activity">
    <reaction evidence="1 13">
        <text>Hydrolysis of (1-&gt;4)-alpha-D-glucosidic linkages in polysaccharides so as to remove successive maltose units from the non-reducing ends of the chains.</text>
        <dbReference type="EC" id="3.2.1.2"/>
    </reaction>
</comment>
<feature type="binding site" evidence="12">
    <location>
        <position position="74"/>
    </location>
    <ligand>
        <name>Ca(2+)</name>
        <dbReference type="ChEBI" id="CHEBI:29108"/>
    </ligand>
</feature>
<dbReference type="GO" id="GO:0000272">
    <property type="term" value="P:polysaccharide catabolic process"/>
    <property type="evidence" value="ECO:0007669"/>
    <property type="project" value="UniProtKB-KW"/>
</dbReference>
<dbReference type="PRINTS" id="PR00750">
    <property type="entry name" value="BETAAMYLASE"/>
</dbReference>
<keyword evidence="18" id="KW-1185">Reference proteome</keyword>
<dbReference type="PANTHER" id="PTHR31352">
    <property type="entry name" value="BETA-AMYLASE 1, CHLOROPLASTIC"/>
    <property type="match status" value="1"/>
</dbReference>
<dbReference type="Gene3D" id="3.20.20.80">
    <property type="entry name" value="Glycosidases"/>
    <property type="match status" value="2"/>
</dbReference>
<dbReference type="AlphaFoldDB" id="A0A4Z0WHB6"/>
<dbReference type="Proteomes" id="UP000297475">
    <property type="component" value="Unassembled WGS sequence"/>
</dbReference>
<dbReference type="PROSITE" id="PS00679">
    <property type="entry name" value="BETA_AMYLASE_2"/>
    <property type="match status" value="1"/>
</dbReference>
<reference evidence="17 18" key="1">
    <citation type="submission" date="2019-04" db="EMBL/GenBank/DDBJ databases">
        <title>Natronospirillum operosus gen. nov., sp. nov., a haloalkaliphilic satellite isolated from decaying biomass of laboratory culture of cyanobacterium Geitlerinema sp. and proposal of Natronospirillaceae fam. nov. and Saccharospirillaceae fam. nov.</title>
        <authorList>
            <person name="Kevbrin V."/>
            <person name="Boltyanskaya Y."/>
            <person name="Koziaeva V."/>
            <person name="Grouzdev D.S."/>
            <person name="Park M."/>
            <person name="Cho J."/>
        </authorList>
    </citation>
    <scope>NUCLEOTIDE SEQUENCE [LARGE SCALE GENOMIC DNA]</scope>
    <source>
        <strain evidence="17 18">G-116</strain>
    </source>
</reference>
<dbReference type="GO" id="GO:0046872">
    <property type="term" value="F:metal ion binding"/>
    <property type="evidence" value="ECO:0007669"/>
    <property type="project" value="UniProtKB-KW"/>
</dbReference>
<keyword evidence="12" id="KW-0106">Calcium</keyword>
<dbReference type="InterPro" id="IPR000125">
    <property type="entry name" value="Glyco_hydro_14A_bac"/>
</dbReference>
<keyword evidence="9 13" id="KW-0624">Polysaccharide degradation</keyword>
<dbReference type="Pfam" id="PF01373">
    <property type="entry name" value="Glyco_hydro_14"/>
    <property type="match status" value="1"/>
</dbReference>
<feature type="chain" id="PRO_5021200868" description="Beta-amylase" evidence="15">
    <location>
        <begin position="23"/>
        <end position="596"/>
    </location>
</feature>
<dbReference type="Gene3D" id="2.60.40.10">
    <property type="entry name" value="Immunoglobulins"/>
    <property type="match status" value="1"/>
</dbReference>
<feature type="binding site" evidence="12">
    <location>
        <position position="70"/>
    </location>
    <ligand>
        <name>Ca(2+)</name>
        <dbReference type="ChEBI" id="CHEBI:29108"/>
    </ligand>
</feature>
<dbReference type="InterPro" id="IPR002044">
    <property type="entry name" value="CBM20"/>
</dbReference>
<evidence type="ECO:0000256" key="12">
    <source>
        <dbReference type="PIRSR" id="PIRSR600125-3"/>
    </source>
</evidence>
<dbReference type="InterPro" id="IPR017853">
    <property type="entry name" value="GH"/>
</dbReference>
<feature type="region of interest" description="Disordered" evidence="14">
    <location>
        <begin position="567"/>
        <end position="596"/>
    </location>
</feature>
<evidence type="ECO:0000259" key="16">
    <source>
        <dbReference type="PROSITE" id="PS51166"/>
    </source>
</evidence>
<feature type="active site" description="Proton acceptor" evidence="10">
    <location>
        <position position="435"/>
    </location>
</feature>
<sequence length="596" mass="65591">MLNFKRTLGLAALCLASATVWADLAETTNAMAPLELRNSSEWSAFEWQLEEAAGYGLDGVSVDVWWGMVEGDGDGQYDWSYYDAIFDTIISRGLQIIPIMSFHQCGGNVGDDCGEDVITRDGNSWKLGQSGTNEIPIPWWIWEDIPAQHAGLSDADMRYKSEFGNYSVETVSLWADDYVLDQYADFMAAFQDRYEHLADHIIELNISMGPAGELRYPSYNQHDDGHAIASYPGRGALQAYGRLAIEDFQAWAEDKYGNLTSLNNAWGTSLSSFDQVNPPSDAQFFFDQQDHLYNQYGRDFMRWYHESLTAHGTRMLNAAMDGFDGAFSDIELGMKIPGIHWQIGNPSDSMRRVPEMAAGLIPSDIDIYSPATGHGYESMISTTQTGSDPNRNVVLHFTALEMGNPDSYPDYSRAEDLVFWVGEEGGNQGVDLKGENALAGGAMTHFGWDQIENAFTHSSYNGLTILRLQNVTENNIGRNRYAQFIQNFHAGTGSDGATVSFTCNNGNTYWGQSVYAVGDVPELGNWDPANGVLLDATNYPTWTGAVGDLPENTGIEWKCVKREENDPNAGVEWQSGSNNQVTTGGAGSSVGSSGSF</sequence>
<evidence type="ECO:0000313" key="17">
    <source>
        <dbReference type="EMBL" id="TGG95166.1"/>
    </source>
</evidence>
<gene>
    <name evidence="17" type="ORF">E4656_01725</name>
</gene>
<dbReference type="RefSeq" id="WP_135480614.1">
    <property type="nucleotide sequence ID" value="NZ_SRMF01000001.1"/>
</dbReference>
<evidence type="ECO:0000256" key="3">
    <source>
        <dbReference type="ARBA" id="ARBA00012594"/>
    </source>
</evidence>
<evidence type="ECO:0000313" key="18">
    <source>
        <dbReference type="Proteomes" id="UP000297475"/>
    </source>
</evidence>
<dbReference type="SUPFAM" id="SSF51445">
    <property type="entry name" value="(Trans)glycosidases"/>
    <property type="match status" value="1"/>
</dbReference>
<dbReference type="OrthoDB" id="9805159at2"/>
<evidence type="ECO:0000256" key="6">
    <source>
        <dbReference type="ARBA" id="ARBA00022801"/>
    </source>
</evidence>
<feature type="binding site" evidence="11">
    <location>
        <position position="111"/>
    </location>
    <ligand>
        <name>substrate</name>
    </ligand>
</feature>
<name>A0A4Z0WHB6_9GAMM</name>
<dbReference type="GO" id="GO:0016161">
    <property type="term" value="F:beta-amylase activity"/>
    <property type="evidence" value="ECO:0007669"/>
    <property type="project" value="UniProtKB-EC"/>
</dbReference>
<comment type="cofactor">
    <cofactor evidence="12">
        <name>Ca(2+)</name>
        <dbReference type="ChEBI" id="CHEBI:29108"/>
    </cofactor>
    <text evidence="12">Binds 1 Ca(2+) ion per subunit.</text>
</comment>
<feature type="binding site" evidence="11">
    <location>
        <position position="103"/>
    </location>
    <ligand>
        <name>substrate</name>
    </ligand>
</feature>
<dbReference type="InterPro" id="IPR013783">
    <property type="entry name" value="Ig-like_fold"/>
</dbReference>